<accession>A0A8T2WH98</accession>
<comment type="caution">
    <text evidence="2">The sequence shown here is derived from an EMBL/GenBank/DDBJ whole genome shotgun (WGS) entry which is preliminary data.</text>
</comment>
<feature type="region of interest" description="Disordered" evidence="1">
    <location>
        <begin position="1"/>
        <end position="50"/>
    </location>
</feature>
<feature type="region of interest" description="Disordered" evidence="1">
    <location>
        <begin position="91"/>
        <end position="134"/>
    </location>
</feature>
<organism evidence="2 3">
    <name type="scientific">Populus deltoides</name>
    <name type="common">Eastern poplar</name>
    <name type="synonym">Eastern cottonwood</name>
    <dbReference type="NCBI Taxonomy" id="3696"/>
    <lineage>
        <taxon>Eukaryota</taxon>
        <taxon>Viridiplantae</taxon>
        <taxon>Streptophyta</taxon>
        <taxon>Embryophyta</taxon>
        <taxon>Tracheophyta</taxon>
        <taxon>Spermatophyta</taxon>
        <taxon>Magnoliopsida</taxon>
        <taxon>eudicotyledons</taxon>
        <taxon>Gunneridae</taxon>
        <taxon>Pentapetalae</taxon>
        <taxon>rosids</taxon>
        <taxon>fabids</taxon>
        <taxon>Malpighiales</taxon>
        <taxon>Salicaceae</taxon>
        <taxon>Saliceae</taxon>
        <taxon>Populus</taxon>
    </lineage>
</organism>
<feature type="non-terminal residue" evidence="2">
    <location>
        <position position="1"/>
    </location>
</feature>
<evidence type="ECO:0000256" key="1">
    <source>
        <dbReference type="SAM" id="MobiDB-lite"/>
    </source>
</evidence>
<evidence type="ECO:0000313" key="3">
    <source>
        <dbReference type="Proteomes" id="UP000807159"/>
    </source>
</evidence>
<dbReference type="AlphaFoldDB" id="A0A8T2WH98"/>
<feature type="compositionally biased region" description="Pro residues" evidence="1">
    <location>
        <begin position="1"/>
        <end position="10"/>
    </location>
</feature>
<reference evidence="2" key="1">
    <citation type="journal article" date="2021" name="J. Hered.">
        <title>Genome Assembly of Salicaceae Populus deltoides (Eastern Cottonwood) I-69 Based on Nanopore Sequencing and Hi-C Technologies.</title>
        <authorList>
            <person name="Bai S."/>
            <person name="Wu H."/>
            <person name="Zhang J."/>
            <person name="Pan Z."/>
            <person name="Zhao W."/>
            <person name="Li Z."/>
            <person name="Tong C."/>
        </authorList>
    </citation>
    <scope>NUCLEOTIDE SEQUENCE</scope>
    <source>
        <tissue evidence="2">Leaf</tissue>
    </source>
</reference>
<evidence type="ECO:0000313" key="2">
    <source>
        <dbReference type="EMBL" id="KAH8479543.1"/>
    </source>
</evidence>
<sequence>ATVSPPPAGNPLPVAGNGSVFHRLGPQIPPSVEPRKNFRKHIRSPPKGKEALAVADVSALSPNNAAPPNYAGVANSIDTWLSVPWVLPPLWASPPQKQKLQRPGQTRPHDSRRASPPSANVPSNGGLGWFSKANPKWQAKGEACKASPCAEVAND</sequence>
<proteinExistence type="predicted"/>
<dbReference type="EMBL" id="JACEGQ020000160">
    <property type="protein sequence ID" value="KAH8479543.1"/>
    <property type="molecule type" value="Genomic_DNA"/>
</dbReference>
<dbReference type="Proteomes" id="UP000807159">
    <property type="component" value="Unassembled WGS sequence"/>
</dbReference>
<keyword evidence="3" id="KW-1185">Reference proteome</keyword>
<protein>
    <submittedName>
        <fullName evidence="2">Uncharacterized protein</fullName>
    </submittedName>
</protein>
<gene>
    <name evidence="2" type="ORF">H0E87_031578</name>
</gene>
<name>A0A8T2WH98_POPDE</name>
<feature type="compositionally biased region" description="Basic residues" evidence="1">
    <location>
        <begin position="37"/>
        <end position="46"/>
    </location>
</feature>